<protein>
    <recommendedName>
        <fullName evidence="1">HD domain-containing protein</fullName>
    </recommendedName>
</protein>
<proteinExistence type="predicted"/>
<comment type="caution">
    <text evidence="2">The sequence shown here is derived from an EMBL/GenBank/DDBJ whole genome shotgun (WGS) entry which is preliminary data.</text>
</comment>
<dbReference type="OrthoDB" id="1722553at2"/>
<dbReference type="HOGENOM" id="CLU_073842_0_1_10"/>
<dbReference type="NCBIfam" id="TIGR00277">
    <property type="entry name" value="HDIG"/>
    <property type="match status" value="1"/>
</dbReference>
<dbReference type="EMBL" id="AGEK01000027">
    <property type="protein sequence ID" value="EHO70260.1"/>
    <property type="molecule type" value="Genomic_DNA"/>
</dbReference>
<feature type="domain" description="HD" evidence="1">
    <location>
        <begin position="22"/>
        <end position="140"/>
    </location>
</feature>
<keyword evidence="3" id="KW-1185">Reference proteome</keyword>
<evidence type="ECO:0000313" key="2">
    <source>
        <dbReference type="EMBL" id="EHO70260.1"/>
    </source>
</evidence>
<dbReference type="InterPro" id="IPR006674">
    <property type="entry name" value="HD_domain"/>
</dbReference>
<evidence type="ECO:0000313" key="3">
    <source>
        <dbReference type="Proteomes" id="UP000003167"/>
    </source>
</evidence>
<evidence type="ECO:0000259" key="1">
    <source>
        <dbReference type="Pfam" id="PF01966"/>
    </source>
</evidence>
<dbReference type="AlphaFoldDB" id="H1HMS3"/>
<dbReference type="SUPFAM" id="SSF109604">
    <property type="entry name" value="HD-domain/PDEase-like"/>
    <property type="match status" value="1"/>
</dbReference>
<dbReference type="PATRIC" id="fig|999422.3.peg.1535"/>
<dbReference type="STRING" id="999422.HMPREF9944_01467"/>
<accession>H1HMS3</accession>
<sequence>MDYQAIIDKYYPEDNRLRDIYMTHSTLVMKRAVRICDHHPELNLDRRFIIEAAMLHDIGIFKCDAPGIQCFGKAPYLTHGRIGAELLRAEGLPKHARVCERHTGAGITKEEILRLNLPLPPQDFLPETMEEKVICYADKFYSKTRPEQEKTIEQAEKSLQRFGEAGLERFKSWERLFE</sequence>
<dbReference type="InterPro" id="IPR003607">
    <property type="entry name" value="HD/PDEase_dom"/>
</dbReference>
<dbReference type="Proteomes" id="UP000003167">
    <property type="component" value="Unassembled WGS sequence"/>
</dbReference>
<name>H1HMS3_9BACT</name>
<dbReference type="Pfam" id="PF01966">
    <property type="entry name" value="HD"/>
    <property type="match status" value="1"/>
</dbReference>
<dbReference type="InterPro" id="IPR051094">
    <property type="entry name" value="Diverse_Catalytic_Enzymes"/>
</dbReference>
<dbReference type="Gene3D" id="1.10.3210.10">
    <property type="entry name" value="Hypothetical protein af1432"/>
    <property type="match status" value="1"/>
</dbReference>
<dbReference type="PANTHER" id="PTHR35795">
    <property type="entry name" value="SLR1885 PROTEIN"/>
    <property type="match status" value="1"/>
</dbReference>
<dbReference type="InterPro" id="IPR006675">
    <property type="entry name" value="HDIG_dom"/>
</dbReference>
<gene>
    <name evidence="2" type="ORF">HMPREF9944_01467</name>
</gene>
<dbReference type="PANTHER" id="PTHR35795:SF1">
    <property type="entry name" value="BIS(5'-NUCLEOSYL)-TETRAPHOSPHATASE, SYMMETRICAL"/>
    <property type="match status" value="1"/>
</dbReference>
<dbReference type="RefSeq" id="WP_008565443.1">
    <property type="nucleotide sequence ID" value="NZ_JH594503.1"/>
</dbReference>
<organism evidence="2 3">
    <name type="scientific">Segatella maculosa OT 289</name>
    <dbReference type="NCBI Taxonomy" id="999422"/>
    <lineage>
        <taxon>Bacteria</taxon>
        <taxon>Pseudomonadati</taxon>
        <taxon>Bacteroidota</taxon>
        <taxon>Bacteroidia</taxon>
        <taxon>Bacteroidales</taxon>
        <taxon>Prevotellaceae</taxon>
        <taxon>Segatella</taxon>
    </lineage>
</organism>
<reference evidence="2 3" key="1">
    <citation type="submission" date="2011-12" db="EMBL/GenBank/DDBJ databases">
        <title>The Genome Sequence of Prevotella maculosa OT 289.</title>
        <authorList>
            <consortium name="The Broad Institute Genome Sequencing Platform"/>
            <person name="Earl A."/>
            <person name="Ward D."/>
            <person name="Feldgarden M."/>
            <person name="Gevers D."/>
            <person name="Izard J."/>
            <person name="Blanton J.M."/>
            <person name="Mathney J."/>
            <person name="Tanner A.C."/>
            <person name="Dewhirst F.E."/>
            <person name="Young S.K."/>
            <person name="Zeng Q."/>
            <person name="Gargeya S."/>
            <person name="Fitzgerald M."/>
            <person name="Haas B."/>
            <person name="Abouelleil A."/>
            <person name="Alvarado L."/>
            <person name="Arachchi H.M."/>
            <person name="Berlin A."/>
            <person name="Chapman S.B."/>
            <person name="Gearin G."/>
            <person name="Goldberg J."/>
            <person name="Griggs A."/>
            <person name="Gujja S."/>
            <person name="Hansen M."/>
            <person name="Heiman D."/>
            <person name="Howarth C."/>
            <person name="Larimer J."/>
            <person name="Lui A."/>
            <person name="MacDonald P.J.P."/>
            <person name="McCowen C."/>
            <person name="Montmayeur A."/>
            <person name="Murphy C."/>
            <person name="Neiman D."/>
            <person name="Pearson M."/>
            <person name="Priest M."/>
            <person name="Roberts A."/>
            <person name="Saif S."/>
            <person name="Shea T."/>
            <person name="Sisk P."/>
            <person name="Stolte C."/>
            <person name="Sykes S."/>
            <person name="Wortman J."/>
            <person name="Nusbaum C."/>
            <person name="Birren B."/>
        </authorList>
    </citation>
    <scope>NUCLEOTIDE SEQUENCE [LARGE SCALE GENOMIC DNA]</scope>
    <source>
        <strain evidence="2 3">OT 289</strain>
    </source>
</reference>
<dbReference type="CDD" id="cd00077">
    <property type="entry name" value="HDc"/>
    <property type="match status" value="1"/>
</dbReference>